<dbReference type="Proteomes" id="UP000277204">
    <property type="component" value="Unassembled WGS sequence"/>
</dbReference>
<protein>
    <submittedName>
        <fullName evidence="1">Uncharacterized protein</fullName>
    </submittedName>
</protein>
<evidence type="ECO:0000313" key="1">
    <source>
        <dbReference type="EMBL" id="VDP54839.1"/>
    </source>
</evidence>
<accession>A0A183NAL5</accession>
<gene>
    <name evidence="1" type="ORF">SMRZ_LOCUS25340</name>
</gene>
<evidence type="ECO:0000313" key="2">
    <source>
        <dbReference type="Proteomes" id="UP000277204"/>
    </source>
</evidence>
<organism evidence="1 2">
    <name type="scientific">Schistosoma margrebowiei</name>
    <dbReference type="NCBI Taxonomy" id="48269"/>
    <lineage>
        <taxon>Eukaryota</taxon>
        <taxon>Metazoa</taxon>
        <taxon>Spiralia</taxon>
        <taxon>Lophotrochozoa</taxon>
        <taxon>Platyhelminthes</taxon>
        <taxon>Trematoda</taxon>
        <taxon>Digenea</taxon>
        <taxon>Strigeidida</taxon>
        <taxon>Schistosomatoidea</taxon>
        <taxon>Schistosomatidae</taxon>
        <taxon>Schistosoma</taxon>
    </lineage>
</organism>
<dbReference type="AlphaFoldDB" id="A0A183NAL5"/>
<keyword evidence="2" id="KW-1185">Reference proteome</keyword>
<dbReference type="EMBL" id="UZAI01021219">
    <property type="protein sequence ID" value="VDP54839.1"/>
    <property type="molecule type" value="Genomic_DNA"/>
</dbReference>
<name>A0A183NAL5_9TREM</name>
<proteinExistence type="predicted"/>
<reference evidence="1 2" key="1">
    <citation type="submission" date="2018-11" db="EMBL/GenBank/DDBJ databases">
        <authorList>
            <consortium name="Pathogen Informatics"/>
        </authorList>
    </citation>
    <scope>NUCLEOTIDE SEQUENCE [LARGE SCALE GENOMIC DNA]</scope>
    <source>
        <strain evidence="1 2">Zambia</strain>
    </source>
</reference>
<sequence>MKESGGFQYIDRDRLLLAVQIAKRDARYLSSSKIEDDEYIHETAQNFNNSSLLSPVDNRPVQKPTQVIFN</sequence>